<evidence type="ECO:0000313" key="3">
    <source>
        <dbReference type="Proteomes" id="UP001165082"/>
    </source>
</evidence>
<evidence type="ECO:0000313" key="2">
    <source>
        <dbReference type="EMBL" id="GMH66955.1"/>
    </source>
</evidence>
<comment type="caution">
    <text evidence="2">The sequence shown here is derived from an EMBL/GenBank/DDBJ whole genome shotgun (WGS) entry which is preliminary data.</text>
</comment>
<dbReference type="EMBL" id="BRXZ01002638">
    <property type="protein sequence ID" value="GMH66955.1"/>
    <property type="molecule type" value="Genomic_DNA"/>
</dbReference>
<organism evidence="2 3">
    <name type="scientific">Triparma retinervis</name>
    <dbReference type="NCBI Taxonomy" id="2557542"/>
    <lineage>
        <taxon>Eukaryota</taxon>
        <taxon>Sar</taxon>
        <taxon>Stramenopiles</taxon>
        <taxon>Ochrophyta</taxon>
        <taxon>Bolidophyceae</taxon>
        <taxon>Parmales</taxon>
        <taxon>Triparmaceae</taxon>
        <taxon>Triparma</taxon>
    </lineage>
</organism>
<feature type="signal peptide" evidence="1">
    <location>
        <begin position="1"/>
        <end position="15"/>
    </location>
</feature>
<dbReference type="AlphaFoldDB" id="A0A9W7AFR9"/>
<feature type="chain" id="PRO_5040737763" evidence="1">
    <location>
        <begin position="16"/>
        <end position="166"/>
    </location>
</feature>
<gene>
    <name evidence="2" type="ORF">TrRE_jg9250</name>
</gene>
<reference evidence="2" key="1">
    <citation type="submission" date="2022-07" db="EMBL/GenBank/DDBJ databases">
        <title>Genome analysis of Parmales, a sister group of diatoms, reveals the evolutionary specialization of diatoms from phago-mixotrophs to photoautotrophs.</title>
        <authorList>
            <person name="Ban H."/>
            <person name="Sato S."/>
            <person name="Yoshikawa S."/>
            <person name="Kazumasa Y."/>
            <person name="Nakamura Y."/>
            <person name="Ichinomiya M."/>
            <person name="Saitoh K."/>
            <person name="Sato N."/>
            <person name="Blanc-Mathieu R."/>
            <person name="Endo H."/>
            <person name="Kuwata A."/>
            <person name="Ogata H."/>
        </authorList>
    </citation>
    <scope>NUCLEOTIDE SEQUENCE</scope>
</reference>
<sequence length="166" mass="18256">MKLLLALLALPSALAFGGMTTNKPAEEICAEQQDQDACDVYRRSHRCEWGKGESEEDVGGPCALYVCEDMEDGDDPNECEGELCYFDQTSGGCAMVPLDDCHTGMGGSPEECMAIGQCSFDIEDDSYGGVECYPNGCWFYNEQDCPSSDCMWDPDLKFPCRSKVEE</sequence>
<proteinExistence type="predicted"/>
<name>A0A9W7AFR9_9STRA</name>
<dbReference type="OrthoDB" id="10298065at2759"/>
<dbReference type="Proteomes" id="UP001165082">
    <property type="component" value="Unassembled WGS sequence"/>
</dbReference>
<keyword evidence="1" id="KW-0732">Signal</keyword>
<protein>
    <submittedName>
        <fullName evidence="2">Uncharacterized protein</fullName>
    </submittedName>
</protein>
<keyword evidence="3" id="KW-1185">Reference proteome</keyword>
<evidence type="ECO:0000256" key="1">
    <source>
        <dbReference type="SAM" id="SignalP"/>
    </source>
</evidence>
<accession>A0A9W7AFR9</accession>